<evidence type="ECO:0000313" key="3">
    <source>
        <dbReference type="Proteomes" id="UP000614601"/>
    </source>
</evidence>
<reference evidence="2" key="1">
    <citation type="submission" date="2020-09" db="EMBL/GenBank/DDBJ databases">
        <authorList>
            <person name="Kikuchi T."/>
        </authorList>
    </citation>
    <scope>NUCLEOTIDE SEQUENCE</scope>
    <source>
        <strain evidence="2">SH1</strain>
    </source>
</reference>
<dbReference type="EMBL" id="CAJFCW020000006">
    <property type="protein sequence ID" value="CAG9124011.1"/>
    <property type="molecule type" value="Genomic_DNA"/>
</dbReference>
<comment type="caution">
    <text evidence="2">The sequence shown here is derived from an EMBL/GenBank/DDBJ whole genome shotgun (WGS) entry which is preliminary data.</text>
</comment>
<feature type="coiled-coil region" evidence="1">
    <location>
        <begin position="110"/>
        <end position="137"/>
    </location>
</feature>
<keyword evidence="1" id="KW-0175">Coiled coil</keyword>
<keyword evidence="3" id="KW-1185">Reference proteome</keyword>
<dbReference type="AlphaFoldDB" id="A0A811LK48"/>
<sequence>MPNGHKDMQSAYNASKSNAGLYSQNPRANDSSYALSKHLYSYGNIHHNNQPASLLTTPSTSSKTHRSAVSSTYFHHHSDTSSYPPMNSGGLGAASSPPMYGNNYELIARRDALIEKAERARLEYEEATFQLRNLESSQTLTQPTYKSPVVPGGDYVTLEKNHKQKPDSVYLGFPGPHQPNFYPSFNSNRPNYKEQNVCKPSAPIHSSELFGGIPCTTESFRCDLSDVIYNS</sequence>
<dbReference type="EMBL" id="CAJFDH010000006">
    <property type="protein sequence ID" value="CAD5228026.1"/>
    <property type="molecule type" value="Genomic_DNA"/>
</dbReference>
<organism evidence="2 3">
    <name type="scientific">Bursaphelenchus okinawaensis</name>
    <dbReference type="NCBI Taxonomy" id="465554"/>
    <lineage>
        <taxon>Eukaryota</taxon>
        <taxon>Metazoa</taxon>
        <taxon>Ecdysozoa</taxon>
        <taxon>Nematoda</taxon>
        <taxon>Chromadorea</taxon>
        <taxon>Rhabditida</taxon>
        <taxon>Tylenchina</taxon>
        <taxon>Tylenchomorpha</taxon>
        <taxon>Aphelenchoidea</taxon>
        <taxon>Aphelenchoididae</taxon>
        <taxon>Bursaphelenchus</taxon>
    </lineage>
</organism>
<dbReference type="OrthoDB" id="10521147at2759"/>
<evidence type="ECO:0000256" key="1">
    <source>
        <dbReference type="SAM" id="Coils"/>
    </source>
</evidence>
<dbReference type="Proteomes" id="UP000783686">
    <property type="component" value="Unassembled WGS sequence"/>
</dbReference>
<protein>
    <submittedName>
        <fullName evidence="2">Uncharacterized protein</fullName>
    </submittedName>
</protein>
<name>A0A811LK48_9BILA</name>
<evidence type="ECO:0000313" key="2">
    <source>
        <dbReference type="EMBL" id="CAD5228026.1"/>
    </source>
</evidence>
<dbReference type="Proteomes" id="UP000614601">
    <property type="component" value="Unassembled WGS sequence"/>
</dbReference>
<proteinExistence type="predicted"/>
<accession>A0A811LK48</accession>
<gene>
    <name evidence="2" type="ORF">BOKJ2_LOCUS12472</name>
</gene>